<protein>
    <submittedName>
        <fullName evidence="2">Uncharacterized protein</fullName>
    </submittedName>
</protein>
<evidence type="ECO:0000256" key="1">
    <source>
        <dbReference type="SAM" id="MobiDB-lite"/>
    </source>
</evidence>
<gene>
    <name evidence="2" type="ORF">FB45DRAFT_31503</name>
</gene>
<feature type="region of interest" description="Disordered" evidence="1">
    <location>
        <begin position="79"/>
        <end position="104"/>
    </location>
</feature>
<keyword evidence="3" id="KW-1185">Reference proteome</keyword>
<feature type="region of interest" description="Disordered" evidence="1">
    <location>
        <begin position="1"/>
        <end position="32"/>
    </location>
</feature>
<name>A0AAD7CKP2_9AGAR</name>
<dbReference type="AlphaFoldDB" id="A0AAD7CKP2"/>
<accession>A0AAD7CKP2</accession>
<evidence type="ECO:0000313" key="3">
    <source>
        <dbReference type="Proteomes" id="UP001221142"/>
    </source>
</evidence>
<dbReference type="Proteomes" id="UP001221142">
    <property type="component" value="Unassembled WGS sequence"/>
</dbReference>
<organism evidence="2 3">
    <name type="scientific">Roridomyces roridus</name>
    <dbReference type="NCBI Taxonomy" id="1738132"/>
    <lineage>
        <taxon>Eukaryota</taxon>
        <taxon>Fungi</taxon>
        <taxon>Dikarya</taxon>
        <taxon>Basidiomycota</taxon>
        <taxon>Agaricomycotina</taxon>
        <taxon>Agaricomycetes</taxon>
        <taxon>Agaricomycetidae</taxon>
        <taxon>Agaricales</taxon>
        <taxon>Marasmiineae</taxon>
        <taxon>Mycenaceae</taxon>
        <taxon>Roridomyces</taxon>
    </lineage>
</organism>
<feature type="compositionally biased region" description="Polar residues" evidence="1">
    <location>
        <begin position="17"/>
        <end position="32"/>
    </location>
</feature>
<feature type="compositionally biased region" description="Basic and acidic residues" evidence="1">
    <location>
        <begin position="158"/>
        <end position="168"/>
    </location>
</feature>
<dbReference type="EMBL" id="JARKIF010000001">
    <property type="protein sequence ID" value="KAJ7651113.1"/>
    <property type="molecule type" value="Genomic_DNA"/>
</dbReference>
<feature type="region of interest" description="Disordered" evidence="1">
    <location>
        <begin position="158"/>
        <end position="185"/>
    </location>
</feature>
<evidence type="ECO:0000313" key="2">
    <source>
        <dbReference type="EMBL" id="KAJ7651113.1"/>
    </source>
</evidence>
<comment type="caution">
    <text evidence="2">The sequence shown here is derived from an EMBL/GenBank/DDBJ whole genome shotgun (WGS) entry which is preliminary data.</text>
</comment>
<sequence length="214" mass="23664">MSRTRSTATRWSPLRALSSQWPTNKSTRTNSRAARTICDAKLAGNGCTRCYSACPTSSTLPWLYSTRIQGEGWWRYERGRSSGQPPSENDVEVSPPSDGKAGVTFTCSKRQPLAGVYNKRCRALYPQVPDSHLLSSGPSQRPSSPMVTAVGCNRSTTRHDIHQDDKGDAAANPTPAPSQRSSGPLSISVWRKVPARMRRRRLPLLEGLVLPWLW</sequence>
<reference evidence="2" key="1">
    <citation type="submission" date="2023-03" db="EMBL/GenBank/DDBJ databases">
        <title>Massive genome expansion in bonnet fungi (Mycena s.s.) driven by repeated elements and novel gene families across ecological guilds.</title>
        <authorList>
            <consortium name="Lawrence Berkeley National Laboratory"/>
            <person name="Harder C.B."/>
            <person name="Miyauchi S."/>
            <person name="Viragh M."/>
            <person name="Kuo A."/>
            <person name="Thoen E."/>
            <person name="Andreopoulos B."/>
            <person name="Lu D."/>
            <person name="Skrede I."/>
            <person name="Drula E."/>
            <person name="Henrissat B."/>
            <person name="Morin E."/>
            <person name="Kohler A."/>
            <person name="Barry K."/>
            <person name="LaButti K."/>
            <person name="Morin E."/>
            <person name="Salamov A."/>
            <person name="Lipzen A."/>
            <person name="Mereny Z."/>
            <person name="Hegedus B."/>
            <person name="Baldrian P."/>
            <person name="Stursova M."/>
            <person name="Weitz H."/>
            <person name="Taylor A."/>
            <person name="Grigoriev I.V."/>
            <person name="Nagy L.G."/>
            <person name="Martin F."/>
            <person name="Kauserud H."/>
        </authorList>
    </citation>
    <scope>NUCLEOTIDE SEQUENCE</scope>
    <source>
        <strain evidence="2">9284</strain>
    </source>
</reference>
<proteinExistence type="predicted"/>
<feature type="compositionally biased region" description="Polar residues" evidence="1">
    <location>
        <begin position="1"/>
        <end position="10"/>
    </location>
</feature>